<evidence type="ECO:0000256" key="3">
    <source>
        <dbReference type="ARBA" id="ARBA00022490"/>
    </source>
</evidence>
<dbReference type="PANTHER" id="PTHR23157">
    <property type="entry name" value="GRIP AND COILED-COIL DOMAIN-CONTAINING PROTEIN 1"/>
    <property type="match status" value="1"/>
</dbReference>
<feature type="region of interest" description="Disordered" evidence="7">
    <location>
        <begin position="949"/>
        <end position="978"/>
    </location>
</feature>
<dbReference type="PROSITE" id="PS50913">
    <property type="entry name" value="GRIP"/>
    <property type="match status" value="1"/>
</dbReference>
<dbReference type="InterPro" id="IPR000237">
    <property type="entry name" value="GRIP_dom"/>
</dbReference>
<reference evidence="9 10" key="1">
    <citation type="submission" date="2024-09" db="EMBL/GenBank/DDBJ databases">
        <title>Chromosome-scale assembly of Riccia fluitans.</title>
        <authorList>
            <person name="Paukszto L."/>
            <person name="Sawicki J."/>
            <person name="Karawczyk K."/>
            <person name="Piernik-Szablinska J."/>
            <person name="Szczecinska M."/>
            <person name="Mazdziarz M."/>
        </authorList>
    </citation>
    <scope>NUCLEOTIDE SEQUENCE [LARGE SCALE GENOMIC DNA]</scope>
    <source>
        <strain evidence="9">Rf_01</strain>
        <tissue evidence="9">Aerial parts of the thallus</tissue>
    </source>
</reference>
<keyword evidence="10" id="KW-1185">Reference proteome</keyword>
<evidence type="ECO:0000256" key="5">
    <source>
        <dbReference type="ARBA" id="ARBA00023136"/>
    </source>
</evidence>
<proteinExistence type="predicted"/>
<evidence type="ECO:0000256" key="6">
    <source>
        <dbReference type="SAM" id="Coils"/>
    </source>
</evidence>
<comment type="caution">
    <text evidence="9">The sequence shown here is derived from an EMBL/GenBank/DDBJ whole genome shotgun (WGS) entry which is preliminary data.</text>
</comment>
<feature type="compositionally biased region" description="Polar residues" evidence="7">
    <location>
        <begin position="82"/>
        <end position="114"/>
    </location>
</feature>
<organism evidence="9 10">
    <name type="scientific">Riccia fluitans</name>
    <dbReference type="NCBI Taxonomy" id="41844"/>
    <lineage>
        <taxon>Eukaryota</taxon>
        <taxon>Viridiplantae</taxon>
        <taxon>Streptophyta</taxon>
        <taxon>Embryophyta</taxon>
        <taxon>Marchantiophyta</taxon>
        <taxon>Marchantiopsida</taxon>
        <taxon>Marchantiidae</taxon>
        <taxon>Marchantiales</taxon>
        <taxon>Ricciaceae</taxon>
        <taxon>Riccia</taxon>
    </lineage>
</organism>
<evidence type="ECO:0000256" key="4">
    <source>
        <dbReference type="ARBA" id="ARBA00023054"/>
    </source>
</evidence>
<keyword evidence="5" id="KW-0472">Membrane</keyword>
<dbReference type="Pfam" id="PF01465">
    <property type="entry name" value="GRIP"/>
    <property type="match status" value="1"/>
</dbReference>
<evidence type="ECO:0000256" key="1">
    <source>
        <dbReference type="ARBA" id="ARBA00004184"/>
    </source>
</evidence>
<evidence type="ECO:0000256" key="7">
    <source>
        <dbReference type="SAM" id="MobiDB-lite"/>
    </source>
</evidence>
<feature type="compositionally biased region" description="Polar residues" evidence="7">
    <location>
        <begin position="949"/>
        <end position="973"/>
    </location>
</feature>
<sequence>MESGELLKAENERLIAEMASMKKKIKLALKKQQAELQAKIQAAEQRAAAAEAAAAAGAVNGSAPKDHSQIVAPANGMPGDSVISNSHASMQRESSGSPEINNGEVSHPLASNSELKAETEARRNREYEAARERQRLENEIAEMKKTNEDLVKHRDQERVDFEEKLRLAKENYEQRIENLTKANEKLEVQLMSAAGQVAEAFARMSATHEDLERISKEGNEANRARASLESENENLTREREKLASEHESIMKELEQANASLSEAQKMLRDKTKEIEELAAARKTAQEGQEAAMSRLMERLKEMETAGTGQHVEEATEDRLKSLLDQKAELQQELDKSSEEIRSLREELNLLKQSLSSGEVNGVPAHEEVQSKEFLPSTEEEKTLLTELKAQNESLLIQLEELRSQQAQRDGGDLRALSEATPVAVGADTLQDISVLKEKLQESMNAQLAAEEEMKHLSDLRNKALQKIELLTVELEEGRKKLEDETKSRDEKYAELDAKFGRLQKRAKQRIQEVQKEKEDAEAQLTAAGEKAAQALSKQAALQDELDRSRVQAGEALRSLSAERQELRMTNNKLKEEIEELRRMLDAKEHNLAESRRIASEKDQMVLEMTNQEKELEAKHEAALSDLKEKHQKEVEDLKGQMADGVAESIKLAETISALQGAIAAKESKLAELEAASSGEVVRLGASLEAAKGELLRLEQEQNKEREGWQASLEKLKTKLESTEQALHQQEVETAEMRTLLESELEKKRQALSALQAELVAANEQASRVADDLAAYKVRAYALLQRKEAELAAAKDVEVAAAQEASLKDAKREAAVAAAERDAARKALQEAVSEYETKLAARGVALLDAEQRIKDAVIKLEVTKAQMVAEQVEWQSRLEEVEATWRLRHESLEGKVKDTVQADLRREYKELLSDYENVKREFESFREMVDEMIEDKDKEISRLLEDNSTLHKSLQQQQEDTKSQENTVQTSEPKSQVVDASDAASMVALAEHQILLLARQQAQREEEVSQCRRHIQALQEEIAELERENRLHSQQEQLLKEEVRNLERAHKRDGVDMTYLKNIILKLIETGEVEALLPVIGLLLQFSPEELKRCHDIYTNASTDDKPLRIPAIAETPPSAPSSFFSRLTNFT</sequence>
<feature type="region of interest" description="Disordered" evidence="7">
    <location>
        <begin position="44"/>
        <end position="121"/>
    </location>
</feature>
<feature type="compositionally biased region" description="Low complexity" evidence="7">
    <location>
        <begin position="44"/>
        <end position="58"/>
    </location>
</feature>
<keyword evidence="4 6" id="KW-0175">Coiled coil</keyword>
<keyword evidence="3" id="KW-0963">Cytoplasm</keyword>
<dbReference type="SMART" id="SM00755">
    <property type="entry name" value="Grip"/>
    <property type="match status" value="1"/>
</dbReference>
<evidence type="ECO:0000259" key="8">
    <source>
        <dbReference type="PROSITE" id="PS50913"/>
    </source>
</evidence>
<dbReference type="Proteomes" id="UP001605036">
    <property type="component" value="Unassembled WGS sequence"/>
</dbReference>
<accession>A0ABD1ZFK5</accession>
<protein>
    <recommendedName>
        <fullName evidence="8">GRIP domain-containing protein</fullName>
    </recommendedName>
</protein>
<dbReference type="AlphaFoldDB" id="A0ABD1ZFK5"/>
<name>A0ABD1ZFK5_9MARC</name>
<dbReference type="InterPro" id="IPR051952">
    <property type="entry name" value="Golgi-autophagy_related"/>
</dbReference>
<comment type="subcellular location">
    <subcellularLocation>
        <location evidence="2">Cytoplasm</location>
    </subcellularLocation>
    <subcellularLocation>
        <location evidence="1">Endomembrane system</location>
        <topology evidence="1">Peripheral membrane protein</topology>
    </subcellularLocation>
</comment>
<feature type="coiled-coil region" evidence="6">
    <location>
        <begin position="799"/>
        <end position="865"/>
    </location>
</feature>
<evidence type="ECO:0000313" key="9">
    <source>
        <dbReference type="EMBL" id="KAL2650220.1"/>
    </source>
</evidence>
<feature type="region of interest" description="Disordered" evidence="7">
    <location>
        <begin position="214"/>
        <end position="245"/>
    </location>
</feature>
<dbReference type="EMBL" id="JBHFFA010000001">
    <property type="protein sequence ID" value="KAL2650220.1"/>
    <property type="molecule type" value="Genomic_DNA"/>
</dbReference>
<feature type="domain" description="GRIP" evidence="8">
    <location>
        <begin position="1049"/>
        <end position="1096"/>
    </location>
</feature>
<feature type="region of interest" description="Disordered" evidence="7">
    <location>
        <begin position="358"/>
        <end position="377"/>
    </location>
</feature>
<evidence type="ECO:0000256" key="2">
    <source>
        <dbReference type="ARBA" id="ARBA00004496"/>
    </source>
</evidence>
<dbReference type="GO" id="GO:0012505">
    <property type="term" value="C:endomembrane system"/>
    <property type="evidence" value="ECO:0007669"/>
    <property type="project" value="UniProtKB-SubCell"/>
</dbReference>
<evidence type="ECO:0000313" key="10">
    <source>
        <dbReference type="Proteomes" id="UP001605036"/>
    </source>
</evidence>
<dbReference type="GO" id="GO:0005737">
    <property type="term" value="C:cytoplasm"/>
    <property type="evidence" value="ECO:0007669"/>
    <property type="project" value="UniProtKB-SubCell"/>
</dbReference>
<gene>
    <name evidence="9" type="ORF">R1flu_018348</name>
</gene>
<dbReference type="PANTHER" id="PTHR23157:SF25">
    <property type="entry name" value="GRIP AND COILED-COIL DOMAIN-CONTAINING PROTEIN 1"/>
    <property type="match status" value="1"/>
</dbReference>
<feature type="coiled-coil region" evidence="6">
    <location>
        <begin position="1000"/>
        <end position="1051"/>
    </location>
</feature>
<feature type="coiled-coil region" evidence="6">
    <location>
        <begin position="900"/>
        <end position="934"/>
    </location>
</feature>
<feature type="coiled-coil region" evidence="6">
    <location>
        <begin position="432"/>
        <end position="771"/>
    </location>
</feature>